<accession>A0A6A6H095</accession>
<evidence type="ECO:0000313" key="5">
    <source>
        <dbReference type="Proteomes" id="UP000800092"/>
    </source>
</evidence>
<evidence type="ECO:0000256" key="1">
    <source>
        <dbReference type="SAM" id="MobiDB-lite"/>
    </source>
</evidence>
<name>A0A6A6H095_VIRVR</name>
<protein>
    <recommendedName>
        <fullName evidence="3">Peptidase C14 caspase domain-containing protein</fullName>
    </recommendedName>
</protein>
<keyword evidence="5" id="KW-1185">Reference proteome</keyword>
<evidence type="ECO:0000259" key="3">
    <source>
        <dbReference type="Pfam" id="PF00656"/>
    </source>
</evidence>
<dbReference type="Pfam" id="PF00656">
    <property type="entry name" value="Peptidase_C14"/>
    <property type="match status" value="1"/>
</dbReference>
<dbReference type="GO" id="GO:0004197">
    <property type="term" value="F:cysteine-type endopeptidase activity"/>
    <property type="evidence" value="ECO:0007669"/>
    <property type="project" value="InterPro"/>
</dbReference>
<dbReference type="Proteomes" id="UP000800092">
    <property type="component" value="Unassembled WGS sequence"/>
</dbReference>
<dbReference type="Gene3D" id="3.40.50.1460">
    <property type="match status" value="1"/>
</dbReference>
<dbReference type="GO" id="GO:0006508">
    <property type="term" value="P:proteolysis"/>
    <property type="evidence" value="ECO:0007669"/>
    <property type="project" value="InterPro"/>
</dbReference>
<evidence type="ECO:0000313" key="4">
    <source>
        <dbReference type="EMBL" id="KAF2231445.1"/>
    </source>
</evidence>
<keyword evidence="2" id="KW-1133">Transmembrane helix</keyword>
<reference evidence="4" key="1">
    <citation type="journal article" date="2020" name="Stud. Mycol.">
        <title>101 Dothideomycetes genomes: a test case for predicting lifestyles and emergence of pathogens.</title>
        <authorList>
            <person name="Haridas S."/>
            <person name="Albert R."/>
            <person name="Binder M."/>
            <person name="Bloem J."/>
            <person name="Labutti K."/>
            <person name="Salamov A."/>
            <person name="Andreopoulos B."/>
            <person name="Baker S."/>
            <person name="Barry K."/>
            <person name="Bills G."/>
            <person name="Bluhm B."/>
            <person name="Cannon C."/>
            <person name="Castanera R."/>
            <person name="Culley D."/>
            <person name="Daum C."/>
            <person name="Ezra D."/>
            <person name="Gonzalez J."/>
            <person name="Henrissat B."/>
            <person name="Kuo A."/>
            <person name="Liang C."/>
            <person name="Lipzen A."/>
            <person name="Lutzoni F."/>
            <person name="Magnuson J."/>
            <person name="Mondo S."/>
            <person name="Nolan M."/>
            <person name="Ohm R."/>
            <person name="Pangilinan J."/>
            <person name="Park H.-J."/>
            <person name="Ramirez L."/>
            <person name="Alfaro M."/>
            <person name="Sun H."/>
            <person name="Tritt A."/>
            <person name="Yoshinaga Y."/>
            <person name="Zwiers L.-H."/>
            <person name="Turgeon B."/>
            <person name="Goodwin S."/>
            <person name="Spatafora J."/>
            <person name="Crous P."/>
            <person name="Grigoriev I."/>
        </authorList>
    </citation>
    <scope>NUCLEOTIDE SEQUENCE</scope>
    <source>
        <strain evidence="4">Tuck. ex Michener</strain>
    </source>
</reference>
<proteinExistence type="predicted"/>
<organism evidence="4 5">
    <name type="scientific">Viridothelium virens</name>
    <name type="common">Speckled blister lichen</name>
    <name type="synonym">Trypethelium virens</name>
    <dbReference type="NCBI Taxonomy" id="1048519"/>
    <lineage>
        <taxon>Eukaryota</taxon>
        <taxon>Fungi</taxon>
        <taxon>Dikarya</taxon>
        <taxon>Ascomycota</taxon>
        <taxon>Pezizomycotina</taxon>
        <taxon>Dothideomycetes</taxon>
        <taxon>Dothideomycetes incertae sedis</taxon>
        <taxon>Trypetheliales</taxon>
        <taxon>Trypetheliaceae</taxon>
        <taxon>Viridothelium</taxon>
    </lineage>
</organism>
<feature type="domain" description="Peptidase C14 caspase" evidence="3">
    <location>
        <begin position="101"/>
        <end position="263"/>
    </location>
</feature>
<evidence type="ECO:0000256" key="2">
    <source>
        <dbReference type="SAM" id="Phobius"/>
    </source>
</evidence>
<gene>
    <name evidence="4" type="ORF">EV356DRAFT_490358</name>
</gene>
<feature type="transmembrane region" description="Helical" evidence="2">
    <location>
        <begin position="470"/>
        <end position="495"/>
    </location>
</feature>
<keyword evidence="2" id="KW-0812">Transmembrane</keyword>
<dbReference type="AlphaFoldDB" id="A0A6A6H095"/>
<dbReference type="EMBL" id="ML991827">
    <property type="protein sequence ID" value="KAF2231445.1"/>
    <property type="molecule type" value="Genomic_DNA"/>
</dbReference>
<sequence length="506" mass="57428">MAMHIDLPTTADEDHEPFVSPGEDIETVTSPDALPHSNGSILSPGASPHGSNDHAHHQDGDDDLQNHWQDAMCRFMKIPIGYQDVAVLLIRWDDSIDELNCAPQVDELRTVFEEQFNFTTELLKLDDKSKAQHQLKSALSAFLGRHDNPNNLVIVFYTGHGVFDERKEHLELAASREYFSGNNLARASWNTAEDALIEEVECDVLSILDCCFASDIQKNGKKDRYEEDRHEKALHTYFERHIRRDRPDLPTYELLTAAGPGHVTSARPENSFTGKLIRALSHLAKKERPFSTHDLNQRVIGDSDEEPNSCLFTRDRRSHTNTRHIQLNRLDRNPKRQNSFNENPIRSYLTLKFALRTDSLTKIQAEDLAKRLTNACKGDDAVVKVRRIDWISLRSPQRPSGIRHTMAVIRGVKKWRRATVSRKQSEGYIPLPSPSPSPSLVVPRIEIPPSPEFERPRRINEVTISPSPTFVLFGFAFEILGVFSLLIVIAAFFLFGSGLELSSDWN</sequence>
<keyword evidence="2" id="KW-0472">Membrane</keyword>
<feature type="region of interest" description="Disordered" evidence="1">
    <location>
        <begin position="1"/>
        <end position="64"/>
    </location>
</feature>
<dbReference type="OrthoDB" id="4760831at2759"/>
<dbReference type="InterPro" id="IPR011600">
    <property type="entry name" value="Pept_C14_caspase"/>
</dbReference>